<dbReference type="Gene3D" id="1.10.10.60">
    <property type="entry name" value="Homeodomain-like"/>
    <property type="match status" value="1"/>
</dbReference>
<feature type="domain" description="HTH tetR-type" evidence="4">
    <location>
        <begin position="9"/>
        <end position="69"/>
    </location>
</feature>
<evidence type="ECO:0000256" key="1">
    <source>
        <dbReference type="ARBA" id="ARBA00023015"/>
    </source>
</evidence>
<evidence type="ECO:0000313" key="5">
    <source>
        <dbReference type="EMBL" id="VAW09086.1"/>
    </source>
</evidence>
<sequence length="191" mass="21552">MPRGRTRDQDARQRVLNAAFDLVGSEEYRKVTINDIAASANVAKQTIYRWWPSRTAVVLDALVVGSMKATPFGESGDTRADFRAHLRGVIRVFNSPTGALIRELIAESQSDPAIAEEFRRRFWRPRRELSLAHLHRGIDVGHVRPDIEPETVLDAIYGPLWLRLTIGHLPLRLKDADDILDAIWPGVAAQR</sequence>
<organism evidence="5">
    <name type="scientific">hydrothermal vent metagenome</name>
    <dbReference type="NCBI Taxonomy" id="652676"/>
    <lineage>
        <taxon>unclassified sequences</taxon>
        <taxon>metagenomes</taxon>
        <taxon>ecological metagenomes</taxon>
    </lineage>
</organism>
<dbReference type="InterPro" id="IPR036271">
    <property type="entry name" value="Tet_transcr_reg_TetR-rel_C_sf"/>
</dbReference>
<dbReference type="InterPro" id="IPR050109">
    <property type="entry name" value="HTH-type_TetR-like_transc_reg"/>
</dbReference>
<dbReference type="Pfam" id="PF16859">
    <property type="entry name" value="TetR_C_11"/>
    <property type="match status" value="1"/>
</dbReference>
<evidence type="ECO:0000256" key="3">
    <source>
        <dbReference type="ARBA" id="ARBA00023163"/>
    </source>
</evidence>
<keyword evidence="1" id="KW-0805">Transcription regulation</keyword>
<dbReference type="InterPro" id="IPR001647">
    <property type="entry name" value="HTH_TetR"/>
</dbReference>
<name>A0A3B0TPU2_9ZZZZ</name>
<dbReference type="SUPFAM" id="SSF48498">
    <property type="entry name" value="Tetracyclin repressor-like, C-terminal domain"/>
    <property type="match status" value="1"/>
</dbReference>
<dbReference type="InterPro" id="IPR011075">
    <property type="entry name" value="TetR_C"/>
</dbReference>
<keyword evidence="2" id="KW-0238">DNA-binding</keyword>
<dbReference type="PROSITE" id="PS50977">
    <property type="entry name" value="HTH_TETR_2"/>
    <property type="match status" value="1"/>
</dbReference>
<dbReference type="Gene3D" id="1.10.357.10">
    <property type="entry name" value="Tetracycline Repressor, domain 2"/>
    <property type="match status" value="1"/>
</dbReference>
<dbReference type="Pfam" id="PF00440">
    <property type="entry name" value="TetR_N"/>
    <property type="match status" value="1"/>
</dbReference>
<dbReference type="SUPFAM" id="SSF46689">
    <property type="entry name" value="Homeodomain-like"/>
    <property type="match status" value="1"/>
</dbReference>
<evidence type="ECO:0000256" key="2">
    <source>
        <dbReference type="ARBA" id="ARBA00023125"/>
    </source>
</evidence>
<dbReference type="PANTHER" id="PTHR30055">
    <property type="entry name" value="HTH-TYPE TRANSCRIPTIONAL REGULATOR RUTR"/>
    <property type="match status" value="1"/>
</dbReference>
<dbReference type="EMBL" id="UOEK01000520">
    <property type="protein sequence ID" value="VAW09086.1"/>
    <property type="molecule type" value="Genomic_DNA"/>
</dbReference>
<dbReference type="AlphaFoldDB" id="A0A3B0TPU2"/>
<gene>
    <name evidence="5" type="ORF">MNBD_ACTINO02-1424</name>
</gene>
<reference evidence="5" key="1">
    <citation type="submission" date="2018-06" db="EMBL/GenBank/DDBJ databases">
        <authorList>
            <person name="Zhirakovskaya E."/>
        </authorList>
    </citation>
    <scope>NUCLEOTIDE SEQUENCE</scope>
</reference>
<dbReference type="GO" id="GO:0000976">
    <property type="term" value="F:transcription cis-regulatory region binding"/>
    <property type="evidence" value="ECO:0007669"/>
    <property type="project" value="TreeGrafter"/>
</dbReference>
<dbReference type="InterPro" id="IPR009057">
    <property type="entry name" value="Homeodomain-like_sf"/>
</dbReference>
<keyword evidence="3" id="KW-0804">Transcription</keyword>
<protein>
    <submittedName>
        <fullName evidence="5">Transcriptional regulator, AcrR family</fullName>
    </submittedName>
</protein>
<proteinExistence type="predicted"/>
<dbReference type="PANTHER" id="PTHR30055:SF148">
    <property type="entry name" value="TETR-FAMILY TRANSCRIPTIONAL REGULATOR"/>
    <property type="match status" value="1"/>
</dbReference>
<accession>A0A3B0TPU2</accession>
<evidence type="ECO:0000259" key="4">
    <source>
        <dbReference type="PROSITE" id="PS50977"/>
    </source>
</evidence>
<dbReference type="GO" id="GO:0003700">
    <property type="term" value="F:DNA-binding transcription factor activity"/>
    <property type="evidence" value="ECO:0007669"/>
    <property type="project" value="TreeGrafter"/>
</dbReference>